<dbReference type="Pfam" id="PF08588">
    <property type="entry name" value="Duc1"/>
    <property type="match status" value="1"/>
</dbReference>
<evidence type="ECO:0000313" key="3">
    <source>
        <dbReference type="Proteomes" id="UP000054498"/>
    </source>
</evidence>
<dbReference type="PROSITE" id="PS51257">
    <property type="entry name" value="PROKAR_LIPOPROTEIN"/>
    <property type="match status" value="1"/>
</dbReference>
<name>A0A0D2MIE3_9CHLO</name>
<dbReference type="KEGG" id="mng:MNEG_5156"/>
<evidence type="ECO:0000259" key="1">
    <source>
        <dbReference type="Pfam" id="PF08588"/>
    </source>
</evidence>
<keyword evidence="3" id="KW-1185">Reference proteome</keyword>
<evidence type="ECO:0000313" key="2">
    <source>
        <dbReference type="EMBL" id="KIZ02805.1"/>
    </source>
</evidence>
<dbReference type="PANTHER" id="PTHR34826">
    <property type="entry name" value="UPF0590 PROTEIN C409.17C"/>
    <property type="match status" value="1"/>
</dbReference>
<feature type="domain" description="Domain of unknown function at the cortex 1" evidence="1">
    <location>
        <begin position="8"/>
        <end position="140"/>
    </location>
</feature>
<reference evidence="2 3" key="1">
    <citation type="journal article" date="2013" name="BMC Genomics">
        <title>Reconstruction of the lipid metabolism for the microalga Monoraphidium neglectum from its genome sequence reveals characteristics suitable for biofuel production.</title>
        <authorList>
            <person name="Bogen C."/>
            <person name="Al-Dilaimi A."/>
            <person name="Albersmeier A."/>
            <person name="Wichmann J."/>
            <person name="Grundmann M."/>
            <person name="Rupp O."/>
            <person name="Lauersen K.J."/>
            <person name="Blifernez-Klassen O."/>
            <person name="Kalinowski J."/>
            <person name="Goesmann A."/>
            <person name="Mussgnug J.H."/>
            <person name="Kruse O."/>
        </authorList>
    </citation>
    <scope>NUCLEOTIDE SEQUENCE [LARGE SCALE GENOMIC DNA]</scope>
    <source>
        <strain evidence="2 3">SAG 48.87</strain>
    </source>
</reference>
<accession>A0A0D2MIE3</accession>
<organism evidence="2 3">
    <name type="scientific">Monoraphidium neglectum</name>
    <dbReference type="NCBI Taxonomy" id="145388"/>
    <lineage>
        <taxon>Eukaryota</taxon>
        <taxon>Viridiplantae</taxon>
        <taxon>Chlorophyta</taxon>
        <taxon>core chlorophytes</taxon>
        <taxon>Chlorophyceae</taxon>
        <taxon>CS clade</taxon>
        <taxon>Sphaeropleales</taxon>
        <taxon>Selenastraceae</taxon>
        <taxon>Monoraphidium</taxon>
    </lineage>
</organism>
<proteinExistence type="predicted"/>
<dbReference type="GeneID" id="25738033"/>
<dbReference type="Proteomes" id="UP000054498">
    <property type="component" value="Unassembled WGS sequence"/>
</dbReference>
<dbReference type="OrthoDB" id="42898at2759"/>
<gene>
    <name evidence="2" type="ORF">MNEG_5156</name>
</gene>
<sequence>MSKTTIVNAHGDRPSFFNPLIAACQLINVAREGEEPDMWTAKEDCRLLAAQLSDSKGHPLSADKRRKWCDDEDNAAGLFFETDLVYTFHLWQDLLGFSSYSAKLGFVSFDLTRMLHSNPLQLMCKDVDSGDYLYAAMVWHERLLYPDEHAAKAKELRRSKSASAMAAVGRSLSGSISGRLRSLGLMQ</sequence>
<protein>
    <recommendedName>
        <fullName evidence="1">Domain of unknown function at the cortex 1 domain-containing protein</fullName>
    </recommendedName>
</protein>
<dbReference type="EMBL" id="KK100973">
    <property type="protein sequence ID" value="KIZ02805.1"/>
    <property type="molecule type" value="Genomic_DNA"/>
</dbReference>
<dbReference type="InterPro" id="IPR013897">
    <property type="entry name" value="Duc1"/>
</dbReference>
<dbReference type="RefSeq" id="XP_013901824.1">
    <property type="nucleotide sequence ID" value="XM_014046370.1"/>
</dbReference>
<dbReference type="AlphaFoldDB" id="A0A0D2MIE3"/>
<dbReference type="PANTHER" id="PTHR34826:SF2">
    <property type="entry name" value="UPF0590 PROTEIN C409.17C"/>
    <property type="match status" value="1"/>
</dbReference>